<keyword evidence="4" id="KW-0862">Zinc</keyword>
<evidence type="ECO:0000256" key="4">
    <source>
        <dbReference type="ARBA" id="ARBA00022833"/>
    </source>
</evidence>
<dbReference type="Pfam" id="PF13359">
    <property type="entry name" value="DDE_Tnp_4"/>
    <property type="match status" value="1"/>
</dbReference>
<keyword evidence="5 6" id="KW-0238">DNA-binding</keyword>
<protein>
    <recommendedName>
        <fullName evidence="8">THAP-type domain-containing protein</fullName>
    </recommendedName>
</protein>
<organism evidence="9 10">
    <name type="scientific">Porites evermanni</name>
    <dbReference type="NCBI Taxonomy" id="104178"/>
    <lineage>
        <taxon>Eukaryota</taxon>
        <taxon>Metazoa</taxon>
        <taxon>Cnidaria</taxon>
        <taxon>Anthozoa</taxon>
        <taxon>Hexacorallia</taxon>
        <taxon>Scleractinia</taxon>
        <taxon>Fungiina</taxon>
        <taxon>Poritidae</taxon>
        <taxon>Porites</taxon>
    </lineage>
</organism>
<dbReference type="PANTHER" id="PTHR23080">
    <property type="entry name" value="THAP DOMAIN PROTEIN"/>
    <property type="match status" value="1"/>
</dbReference>
<evidence type="ECO:0000313" key="9">
    <source>
        <dbReference type="EMBL" id="CAH3016647.1"/>
    </source>
</evidence>
<evidence type="ECO:0000259" key="8">
    <source>
        <dbReference type="PROSITE" id="PS50950"/>
    </source>
</evidence>
<evidence type="ECO:0000256" key="6">
    <source>
        <dbReference type="PROSITE-ProRule" id="PRU00309"/>
    </source>
</evidence>
<keyword evidence="3 6" id="KW-0863">Zinc-finger</keyword>
<evidence type="ECO:0000256" key="3">
    <source>
        <dbReference type="ARBA" id="ARBA00022771"/>
    </source>
</evidence>
<dbReference type="Pfam" id="PF05485">
    <property type="entry name" value="THAP"/>
    <property type="match status" value="1"/>
</dbReference>
<evidence type="ECO:0000313" key="10">
    <source>
        <dbReference type="Proteomes" id="UP001159427"/>
    </source>
</evidence>
<feature type="domain" description="THAP-type" evidence="8">
    <location>
        <begin position="1"/>
        <end position="61"/>
    </location>
</feature>
<dbReference type="Pfam" id="PF13613">
    <property type="entry name" value="HTH_Tnp_4"/>
    <property type="match status" value="1"/>
</dbReference>
<sequence>FFCFPSGHFRRLWKNFCRRCDPEFQNQKNPRICSAHFEASSIKKSLCGRKEVIPGELPKYFNPSTHQCRVSSREKRLEDRKRRAVDEKCPEPQKRSLTEEDKDICFLSDDAALLDHNYCHLLPNDKGTQTDFPYEDLEVLTSKIDALKQENAELKSKLSNKKQLKRELFVDDVLKDDESVKFFTDSSKKKPGKQRLLTIMEEFILTLVRLRLGLLSRHLTDIFGVSEGSVSKVFTTWICFLSTVFRDILLKWPCKEEIKKKLPSSFNKFPSTRIIIDCTEIFLQKPTSPSAQRATWSNYKQHNTMKALVGITPTGYFSFVSKLWTGNVSDRYITERSGLLDKLEEGDSVMADKGFNIRDLLTRKKVALNIPPL</sequence>
<dbReference type="InterPro" id="IPR006612">
    <property type="entry name" value="THAP_Znf"/>
</dbReference>
<dbReference type="EMBL" id="CALNXI010000044">
    <property type="protein sequence ID" value="CAH3016647.1"/>
    <property type="molecule type" value="Genomic_DNA"/>
</dbReference>
<feature type="non-terminal residue" evidence="9">
    <location>
        <position position="373"/>
    </location>
</feature>
<dbReference type="SUPFAM" id="SSF57716">
    <property type="entry name" value="Glucocorticoid receptor-like (DNA-binding domain)"/>
    <property type="match status" value="1"/>
</dbReference>
<comment type="cofactor">
    <cofactor evidence="1">
        <name>a divalent metal cation</name>
        <dbReference type="ChEBI" id="CHEBI:60240"/>
    </cofactor>
</comment>
<dbReference type="SMART" id="SM00692">
    <property type="entry name" value="DM3"/>
    <property type="match status" value="1"/>
</dbReference>
<proteinExistence type="predicted"/>
<feature type="coiled-coil region" evidence="7">
    <location>
        <begin position="137"/>
        <end position="167"/>
    </location>
</feature>
<accession>A0ABN8LL26</accession>
<evidence type="ECO:0000256" key="5">
    <source>
        <dbReference type="ARBA" id="ARBA00023125"/>
    </source>
</evidence>
<keyword evidence="10" id="KW-1185">Reference proteome</keyword>
<dbReference type="Proteomes" id="UP001159427">
    <property type="component" value="Unassembled WGS sequence"/>
</dbReference>
<keyword evidence="2" id="KW-0479">Metal-binding</keyword>
<dbReference type="PROSITE" id="PS50950">
    <property type="entry name" value="ZF_THAP"/>
    <property type="match status" value="1"/>
</dbReference>
<evidence type="ECO:0000256" key="2">
    <source>
        <dbReference type="ARBA" id="ARBA00022723"/>
    </source>
</evidence>
<feature type="non-terminal residue" evidence="9">
    <location>
        <position position="1"/>
    </location>
</feature>
<name>A0ABN8LL26_9CNID</name>
<comment type="caution">
    <text evidence="9">The sequence shown here is derived from an EMBL/GenBank/DDBJ whole genome shotgun (WGS) entry which is preliminary data.</text>
</comment>
<dbReference type="InterPro" id="IPR027806">
    <property type="entry name" value="HARBI1_dom"/>
</dbReference>
<dbReference type="InterPro" id="IPR027805">
    <property type="entry name" value="Transposase_HTH_dom"/>
</dbReference>
<keyword evidence="7" id="KW-0175">Coiled coil</keyword>
<dbReference type="SMART" id="SM00980">
    <property type="entry name" value="THAP"/>
    <property type="match status" value="1"/>
</dbReference>
<evidence type="ECO:0000256" key="1">
    <source>
        <dbReference type="ARBA" id="ARBA00001968"/>
    </source>
</evidence>
<gene>
    <name evidence="9" type="ORF">PEVE_00030921</name>
</gene>
<reference evidence="9 10" key="1">
    <citation type="submission" date="2022-05" db="EMBL/GenBank/DDBJ databases">
        <authorList>
            <consortium name="Genoscope - CEA"/>
            <person name="William W."/>
        </authorList>
    </citation>
    <scope>NUCLEOTIDE SEQUENCE [LARGE SCALE GENOMIC DNA]</scope>
</reference>
<evidence type="ECO:0000256" key="7">
    <source>
        <dbReference type="SAM" id="Coils"/>
    </source>
</evidence>